<gene>
    <name evidence="1" type="ORF">UFOVP674_1</name>
</gene>
<organism evidence="1">
    <name type="scientific">uncultured Caudovirales phage</name>
    <dbReference type="NCBI Taxonomy" id="2100421"/>
    <lineage>
        <taxon>Viruses</taxon>
        <taxon>Duplodnaviria</taxon>
        <taxon>Heunggongvirae</taxon>
        <taxon>Uroviricota</taxon>
        <taxon>Caudoviricetes</taxon>
        <taxon>Peduoviridae</taxon>
        <taxon>Maltschvirus</taxon>
        <taxon>Maltschvirus maltsch</taxon>
    </lineage>
</organism>
<dbReference type="EMBL" id="LR796630">
    <property type="protein sequence ID" value="CAB4155334.1"/>
    <property type="molecule type" value="Genomic_DNA"/>
</dbReference>
<accession>A0A6J5NIY4</accession>
<name>A0A6J5NIY4_9CAUD</name>
<evidence type="ECO:0000313" key="1">
    <source>
        <dbReference type="EMBL" id="CAB4155334.1"/>
    </source>
</evidence>
<proteinExistence type="predicted"/>
<protein>
    <submittedName>
        <fullName evidence="1">Uncharacterized protein</fullName>
    </submittedName>
</protein>
<sequence>MKLTQEEKRIKLAEAEGWEVIEFTICRVRPDKNGDPELVPIAPL</sequence>
<reference evidence="1" key="1">
    <citation type="submission" date="2020-04" db="EMBL/GenBank/DDBJ databases">
        <authorList>
            <person name="Chiriac C."/>
            <person name="Salcher M."/>
            <person name="Ghai R."/>
            <person name="Kavagutti S V."/>
        </authorList>
    </citation>
    <scope>NUCLEOTIDE SEQUENCE</scope>
</reference>
<feature type="non-terminal residue" evidence="1">
    <location>
        <position position="44"/>
    </location>
</feature>